<organism evidence="13 14">
    <name type="scientific">Kaistia geumhonensis</name>
    <dbReference type="NCBI Taxonomy" id="410839"/>
    <lineage>
        <taxon>Bacteria</taxon>
        <taxon>Pseudomonadati</taxon>
        <taxon>Pseudomonadota</taxon>
        <taxon>Alphaproteobacteria</taxon>
        <taxon>Hyphomicrobiales</taxon>
        <taxon>Kaistiaceae</taxon>
        <taxon>Kaistia</taxon>
    </lineage>
</organism>
<evidence type="ECO:0000256" key="4">
    <source>
        <dbReference type="ARBA" id="ARBA00022448"/>
    </source>
</evidence>
<comment type="caution">
    <text evidence="13">The sequence shown here is derived from an EMBL/GenBank/DDBJ whole genome shotgun (WGS) entry which is preliminary data.</text>
</comment>
<evidence type="ECO:0000256" key="10">
    <source>
        <dbReference type="ARBA" id="ARBA00041109"/>
    </source>
</evidence>
<dbReference type="RefSeq" id="WP_266280407.1">
    <property type="nucleotide sequence ID" value="NZ_JAPKNF010000001.1"/>
</dbReference>
<evidence type="ECO:0000256" key="1">
    <source>
        <dbReference type="ARBA" id="ARBA00002264"/>
    </source>
</evidence>
<dbReference type="InterPro" id="IPR000515">
    <property type="entry name" value="MetI-like"/>
</dbReference>
<feature type="transmembrane region" description="Helical" evidence="11">
    <location>
        <begin position="194"/>
        <end position="219"/>
    </location>
</feature>
<proteinExistence type="inferred from homology"/>
<gene>
    <name evidence="13" type="ORF">QO015_001445</name>
</gene>
<evidence type="ECO:0000256" key="5">
    <source>
        <dbReference type="ARBA" id="ARBA00022475"/>
    </source>
</evidence>
<evidence type="ECO:0000259" key="12">
    <source>
        <dbReference type="PROSITE" id="PS50928"/>
    </source>
</evidence>
<keyword evidence="5" id="KW-1003">Cell membrane</keyword>
<evidence type="ECO:0000256" key="6">
    <source>
        <dbReference type="ARBA" id="ARBA00022597"/>
    </source>
</evidence>
<evidence type="ECO:0000256" key="9">
    <source>
        <dbReference type="ARBA" id="ARBA00023136"/>
    </source>
</evidence>
<dbReference type="CDD" id="cd06261">
    <property type="entry name" value="TM_PBP2"/>
    <property type="match status" value="1"/>
</dbReference>
<dbReference type="Pfam" id="PF00528">
    <property type="entry name" value="BPD_transp_1"/>
    <property type="match status" value="1"/>
</dbReference>
<comment type="subcellular location">
    <subcellularLocation>
        <location evidence="2 11">Cell membrane</location>
        <topology evidence="2 11">Multi-pass membrane protein</topology>
    </subcellularLocation>
</comment>
<dbReference type="InterPro" id="IPR050901">
    <property type="entry name" value="BP-dep_ABC_trans_perm"/>
</dbReference>
<dbReference type="Proteomes" id="UP001223743">
    <property type="component" value="Unassembled WGS sequence"/>
</dbReference>
<feature type="transmembrane region" description="Helical" evidence="11">
    <location>
        <begin position="105"/>
        <end position="127"/>
    </location>
</feature>
<dbReference type="Gene3D" id="1.10.3720.10">
    <property type="entry name" value="MetI-like"/>
    <property type="match status" value="1"/>
</dbReference>
<comment type="similarity">
    <text evidence="3">Belongs to the binding-protein-dependent transport system permease family. MalFG subfamily.</text>
</comment>
<evidence type="ECO:0000256" key="8">
    <source>
        <dbReference type="ARBA" id="ARBA00022989"/>
    </source>
</evidence>
<reference evidence="13 14" key="1">
    <citation type="submission" date="2023-07" db="EMBL/GenBank/DDBJ databases">
        <title>Genomic Encyclopedia of Type Strains, Phase IV (KMG-IV): sequencing the most valuable type-strain genomes for metagenomic binning, comparative biology and taxonomic classification.</title>
        <authorList>
            <person name="Goeker M."/>
        </authorList>
    </citation>
    <scope>NUCLEOTIDE SEQUENCE [LARGE SCALE GENOMIC DNA]</scope>
    <source>
        <strain evidence="13 14">B1-1</strain>
    </source>
</reference>
<dbReference type="InterPro" id="IPR035906">
    <property type="entry name" value="MetI-like_sf"/>
</dbReference>
<dbReference type="PANTHER" id="PTHR32243">
    <property type="entry name" value="MALTOSE TRANSPORT SYSTEM PERMEASE-RELATED"/>
    <property type="match status" value="1"/>
</dbReference>
<keyword evidence="7 11" id="KW-0812">Transmembrane</keyword>
<dbReference type="PROSITE" id="PS50928">
    <property type="entry name" value="ABC_TM1"/>
    <property type="match status" value="1"/>
</dbReference>
<keyword evidence="9 11" id="KW-0472">Membrane</keyword>
<accession>A0ABU0M4E4</accession>
<keyword evidence="6" id="KW-0762">Sugar transport</keyword>
<sequence length="275" mass="30135">MKRGLPGTLVLVLSLAVLAALVLLPMWLVGSSSFKLPREIISRFPTFFPHSFTLQHYQKLLGTSAFPTYFVNSTLVAACSAFVTVVLATLAGYAFFRLEFRGRDFLYRLIMVAYAFPSIVILIPIYLMFAKVGLIDTDLALVVVNVTFALPFSIWMMRTFFASLPRELEEAAAIDGASRLATALYILVPLLRPGIAAIAIFAFVSSWTEYLFASVLIISDAKRTLPVGLSGIIGQYQIDWGLLLAGASLSILPVVIFFGFVGRWFVAGLTEGAVK</sequence>
<keyword evidence="8 11" id="KW-1133">Transmembrane helix</keyword>
<feature type="transmembrane region" description="Helical" evidence="11">
    <location>
        <begin position="139"/>
        <end position="156"/>
    </location>
</feature>
<feature type="transmembrane region" description="Helical" evidence="11">
    <location>
        <begin position="69"/>
        <end position="93"/>
    </location>
</feature>
<comment type="function">
    <text evidence="1">Part of the ABC transporter complex MalEFGK involved in maltose/maltodextrin import. Probably responsible for the translocation of the substrate across the membrane.</text>
</comment>
<keyword evidence="4 11" id="KW-0813">Transport</keyword>
<feature type="transmembrane region" description="Helical" evidence="11">
    <location>
        <begin position="240"/>
        <end position="266"/>
    </location>
</feature>
<evidence type="ECO:0000256" key="7">
    <source>
        <dbReference type="ARBA" id="ARBA00022692"/>
    </source>
</evidence>
<evidence type="ECO:0000256" key="2">
    <source>
        <dbReference type="ARBA" id="ARBA00004651"/>
    </source>
</evidence>
<dbReference type="EMBL" id="JAUSWJ010000001">
    <property type="protein sequence ID" value="MDQ0515832.1"/>
    <property type="molecule type" value="Genomic_DNA"/>
</dbReference>
<name>A0ABU0M4E4_9HYPH</name>
<keyword evidence="14" id="KW-1185">Reference proteome</keyword>
<dbReference type="PANTHER" id="PTHR32243:SF50">
    <property type="entry name" value="MALTOSE_MALTODEXTRIN TRANSPORT SYSTEM PERMEASE PROTEIN MALG"/>
    <property type="match status" value="1"/>
</dbReference>
<evidence type="ECO:0000256" key="3">
    <source>
        <dbReference type="ARBA" id="ARBA00009047"/>
    </source>
</evidence>
<protein>
    <recommendedName>
        <fullName evidence="10">Maltose/maltodextrin transport system permease protein MalG</fullName>
    </recommendedName>
</protein>
<feature type="domain" description="ABC transmembrane type-1" evidence="12">
    <location>
        <begin position="70"/>
        <end position="261"/>
    </location>
</feature>
<dbReference type="SUPFAM" id="SSF161098">
    <property type="entry name" value="MetI-like"/>
    <property type="match status" value="1"/>
</dbReference>
<evidence type="ECO:0000313" key="14">
    <source>
        <dbReference type="Proteomes" id="UP001223743"/>
    </source>
</evidence>
<evidence type="ECO:0000256" key="11">
    <source>
        <dbReference type="RuleBase" id="RU363032"/>
    </source>
</evidence>
<evidence type="ECO:0000313" key="13">
    <source>
        <dbReference type="EMBL" id="MDQ0515832.1"/>
    </source>
</evidence>